<keyword evidence="1" id="KW-1133">Transmembrane helix</keyword>
<reference evidence="2 3" key="1">
    <citation type="submission" date="2019-03" db="EMBL/GenBank/DDBJ databases">
        <title>Genomic Encyclopedia of Type Strains, Phase IV (KMG-IV): sequencing the most valuable type-strain genomes for metagenomic binning, comparative biology and taxonomic classification.</title>
        <authorList>
            <person name="Goeker M."/>
        </authorList>
    </citation>
    <scope>NUCLEOTIDE SEQUENCE [LARGE SCALE GENOMIC DNA]</scope>
    <source>
        <strain evidence="2 3">DSM 44684</strain>
    </source>
</reference>
<protein>
    <submittedName>
        <fullName evidence="2">Uncharacterized protein</fullName>
    </submittedName>
</protein>
<dbReference type="RefSeq" id="WP_067458096.1">
    <property type="nucleotide sequence ID" value="NZ_SMFR01000008.1"/>
</dbReference>
<keyword evidence="1" id="KW-0472">Membrane</keyword>
<organism evidence="2 3">
    <name type="scientific">Nocardia alba</name>
    <dbReference type="NCBI Taxonomy" id="225051"/>
    <lineage>
        <taxon>Bacteria</taxon>
        <taxon>Bacillati</taxon>
        <taxon>Actinomycetota</taxon>
        <taxon>Actinomycetes</taxon>
        <taxon>Mycobacteriales</taxon>
        <taxon>Nocardiaceae</taxon>
        <taxon>Nocardia</taxon>
    </lineage>
</organism>
<comment type="caution">
    <text evidence="2">The sequence shown here is derived from an EMBL/GenBank/DDBJ whole genome shotgun (WGS) entry which is preliminary data.</text>
</comment>
<gene>
    <name evidence="2" type="ORF">DFR71_6294</name>
</gene>
<name>A0A4R1FGM7_9NOCA</name>
<feature type="transmembrane region" description="Helical" evidence="1">
    <location>
        <begin position="20"/>
        <end position="46"/>
    </location>
</feature>
<accession>A0A4R1FGM7</accession>
<dbReference type="AlphaFoldDB" id="A0A4R1FGM7"/>
<evidence type="ECO:0000256" key="1">
    <source>
        <dbReference type="SAM" id="Phobius"/>
    </source>
</evidence>
<dbReference type="Proteomes" id="UP000294856">
    <property type="component" value="Unassembled WGS sequence"/>
</dbReference>
<proteinExistence type="predicted"/>
<evidence type="ECO:0000313" key="2">
    <source>
        <dbReference type="EMBL" id="TCJ90001.1"/>
    </source>
</evidence>
<keyword evidence="3" id="KW-1185">Reference proteome</keyword>
<sequence>MDRADNWKGVTIRTRILRRAGALCVSASVGLGIGVFGMGTAAAWPWPANVACGYDNFHVGNTYYTHDHVQDPGNVQWYRVTTDNYFPWGHAMDKTNVWGSNNWTSCPFPQG</sequence>
<keyword evidence="1" id="KW-0812">Transmembrane</keyword>
<dbReference type="EMBL" id="SMFR01000008">
    <property type="protein sequence ID" value="TCJ90001.1"/>
    <property type="molecule type" value="Genomic_DNA"/>
</dbReference>
<evidence type="ECO:0000313" key="3">
    <source>
        <dbReference type="Proteomes" id="UP000294856"/>
    </source>
</evidence>